<dbReference type="AlphaFoldDB" id="A0A3N2DYW9"/>
<dbReference type="RefSeq" id="WP_123711745.1">
    <property type="nucleotide sequence ID" value="NZ_RKHR01000003.1"/>
</dbReference>
<protein>
    <submittedName>
        <fullName evidence="1">DUF2947 family protein</fullName>
    </submittedName>
</protein>
<organism evidence="1 2">
    <name type="scientific">Sinobacterium caligoides</name>
    <dbReference type="NCBI Taxonomy" id="933926"/>
    <lineage>
        <taxon>Bacteria</taxon>
        <taxon>Pseudomonadati</taxon>
        <taxon>Pseudomonadota</taxon>
        <taxon>Gammaproteobacteria</taxon>
        <taxon>Cellvibrionales</taxon>
        <taxon>Spongiibacteraceae</taxon>
        <taxon>Sinobacterium</taxon>
    </lineage>
</organism>
<dbReference type="OrthoDB" id="6687905at2"/>
<name>A0A3N2DYW9_9GAMM</name>
<accession>A0A3N2DYW9</accession>
<reference evidence="1 2" key="1">
    <citation type="submission" date="2018-11" db="EMBL/GenBank/DDBJ databases">
        <title>Genomic Encyclopedia of Type Strains, Phase IV (KMG-IV): sequencing the most valuable type-strain genomes for metagenomic binning, comparative biology and taxonomic classification.</title>
        <authorList>
            <person name="Goeker M."/>
        </authorList>
    </citation>
    <scope>NUCLEOTIDE SEQUENCE [LARGE SCALE GENOMIC DNA]</scope>
    <source>
        <strain evidence="1 2">DSM 100316</strain>
    </source>
</reference>
<dbReference type="Pfam" id="PF11163">
    <property type="entry name" value="DUF2947"/>
    <property type="match status" value="1"/>
</dbReference>
<dbReference type="EMBL" id="RKHR01000003">
    <property type="protein sequence ID" value="ROS05060.1"/>
    <property type="molecule type" value="Genomic_DNA"/>
</dbReference>
<evidence type="ECO:0000313" key="1">
    <source>
        <dbReference type="EMBL" id="ROS05060.1"/>
    </source>
</evidence>
<sequence>MNYIPMNEYKKAWIFRHRDLPVTEEDLAQIKPMTASRSDEVWRHLVSEMSTEPDHFTNGDWAGNKKTWQQLERWQEAWDSDDMALPEVLAEHLDWEGNTVVYFCYESDHIIETTWEVYRRNWKNFLFYDDGPLLLGRKRRQVAQFLQNGNVKVGERQD</sequence>
<comment type="caution">
    <text evidence="1">The sequence shown here is derived from an EMBL/GenBank/DDBJ whole genome shotgun (WGS) entry which is preliminary data.</text>
</comment>
<gene>
    <name evidence="1" type="ORF">EDC56_0582</name>
</gene>
<keyword evidence="2" id="KW-1185">Reference proteome</keyword>
<dbReference type="Proteomes" id="UP000275394">
    <property type="component" value="Unassembled WGS sequence"/>
</dbReference>
<proteinExistence type="predicted"/>
<evidence type="ECO:0000313" key="2">
    <source>
        <dbReference type="Proteomes" id="UP000275394"/>
    </source>
</evidence>
<dbReference type="InterPro" id="IPR021334">
    <property type="entry name" value="DUF2947"/>
</dbReference>